<accession>A0A914UXD6</accession>
<dbReference type="AlphaFoldDB" id="A0A914UXD6"/>
<evidence type="ECO:0000313" key="1">
    <source>
        <dbReference type="Proteomes" id="UP000887566"/>
    </source>
</evidence>
<evidence type="ECO:0000313" key="2">
    <source>
        <dbReference type="WBParaSite" id="PSAMB.scaffold13394size2292.g35466.t1"/>
    </source>
</evidence>
<keyword evidence="1" id="KW-1185">Reference proteome</keyword>
<reference evidence="2" key="1">
    <citation type="submission" date="2022-11" db="UniProtKB">
        <authorList>
            <consortium name="WormBaseParasite"/>
        </authorList>
    </citation>
    <scope>IDENTIFICATION</scope>
</reference>
<sequence length="191" mass="20694">MGYPTVYSANFVGDDTVDLFAGLTFAMNAELHVNGLVVYLGNKSAVFADPVLRLKKHFEAVQSDNKPGSAWVRISLAHDSGSTGPAHSIVFHDDLEGMQLVSNLDDDPDISHEGGRIRIRRDTLNLGETMNIAYQVAPTSGLEAGKSYRNASVNYSSLNPGELVFPDYPGKVGKLEVATCLIRENDIVVRA</sequence>
<dbReference type="WBParaSite" id="PSAMB.scaffold13394size2292.g35466.t1">
    <property type="protein sequence ID" value="PSAMB.scaffold13394size2292.g35466.t1"/>
    <property type="gene ID" value="PSAMB.scaffold13394size2292.g35466"/>
</dbReference>
<name>A0A914UXD6_9BILA</name>
<dbReference type="Proteomes" id="UP000887566">
    <property type="component" value="Unplaced"/>
</dbReference>
<organism evidence="1 2">
    <name type="scientific">Plectus sambesii</name>
    <dbReference type="NCBI Taxonomy" id="2011161"/>
    <lineage>
        <taxon>Eukaryota</taxon>
        <taxon>Metazoa</taxon>
        <taxon>Ecdysozoa</taxon>
        <taxon>Nematoda</taxon>
        <taxon>Chromadorea</taxon>
        <taxon>Plectida</taxon>
        <taxon>Plectina</taxon>
        <taxon>Plectoidea</taxon>
        <taxon>Plectidae</taxon>
        <taxon>Plectus</taxon>
    </lineage>
</organism>
<proteinExistence type="predicted"/>
<protein>
    <submittedName>
        <fullName evidence="2">Uncharacterized protein</fullName>
    </submittedName>
</protein>